<evidence type="ECO:0000313" key="1">
    <source>
        <dbReference type="EMBL" id="KAK3714524.1"/>
    </source>
</evidence>
<evidence type="ECO:0000313" key="2">
    <source>
        <dbReference type="Proteomes" id="UP001281147"/>
    </source>
</evidence>
<protein>
    <submittedName>
        <fullName evidence="1">Uncharacterized protein</fullName>
    </submittedName>
</protein>
<organism evidence="1 2">
    <name type="scientific">Vermiconidia calcicola</name>
    <dbReference type="NCBI Taxonomy" id="1690605"/>
    <lineage>
        <taxon>Eukaryota</taxon>
        <taxon>Fungi</taxon>
        <taxon>Dikarya</taxon>
        <taxon>Ascomycota</taxon>
        <taxon>Pezizomycotina</taxon>
        <taxon>Dothideomycetes</taxon>
        <taxon>Dothideomycetidae</taxon>
        <taxon>Mycosphaerellales</taxon>
        <taxon>Extremaceae</taxon>
        <taxon>Vermiconidia</taxon>
    </lineage>
</organism>
<proteinExistence type="predicted"/>
<name>A0ACC3NDX8_9PEZI</name>
<keyword evidence="2" id="KW-1185">Reference proteome</keyword>
<comment type="caution">
    <text evidence="1">The sequence shown here is derived from an EMBL/GenBank/DDBJ whole genome shotgun (WGS) entry which is preliminary data.</text>
</comment>
<dbReference type="EMBL" id="JAUTXU010000055">
    <property type="protein sequence ID" value="KAK3714524.1"/>
    <property type="molecule type" value="Genomic_DNA"/>
</dbReference>
<reference evidence="1" key="1">
    <citation type="submission" date="2023-07" db="EMBL/GenBank/DDBJ databases">
        <title>Black Yeasts Isolated from many extreme environments.</title>
        <authorList>
            <person name="Coleine C."/>
            <person name="Stajich J.E."/>
            <person name="Selbmann L."/>
        </authorList>
    </citation>
    <scope>NUCLEOTIDE SEQUENCE</scope>
    <source>
        <strain evidence="1">CCFEE 5714</strain>
    </source>
</reference>
<sequence>MFTQDRPHTELFFGVPVLFIVPLLALAAFGVRKFRPLISALITYLPSTLAQLLEVAVINSLLVAIYSDITAADSLTHTVVNENLARFFWVASLMVDVCGLSVLGLAAVMLVEVFILGRMPSSPESLEVAKLMHQLVGLGTRGADAARSFSSKHWPASLFRKVIDPVRSSKAVHRPTRESSNDRTGSTTTSTAPYRPKNATQSNGRLGPEGFGPWDSLGL</sequence>
<dbReference type="Proteomes" id="UP001281147">
    <property type="component" value="Unassembled WGS sequence"/>
</dbReference>
<gene>
    <name evidence="1" type="ORF">LTR37_007830</name>
</gene>
<accession>A0ACC3NDX8</accession>